<evidence type="ECO:0000256" key="16">
    <source>
        <dbReference type="RuleBase" id="RU003945"/>
    </source>
</evidence>
<feature type="compositionally biased region" description="Basic residues" evidence="17">
    <location>
        <begin position="315"/>
        <end position="325"/>
    </location>
</feature>
<comment type="function">
    <text evidence="11">Required for the insertion and/or proper folding and/or complex formation of integral membrane proteins into the membrane. Involved in integration of membrane proteins that insert both dependently and independently of the Sec translocase complex, as well as at least some lipoproteins. Aids folding of multispanning membrane proteins.</text>
</comment>
<organism evidence="20 21">
    <name type="scientific">Brevibacterium jeotgali</name>
    <dbReference type="NCBI Taxonomy" id="1262550"/>
    <lineage>
        <taxon>Bacteria</taxon>
        <taxon>Bacillati</taxon>
        <taxon>Actinomycetota</taxon>
        <taxon>Actinomycetes</taxon>
        <taxon>Micrococcales</taxon>
        <taxon>Brevibacteriaceae</taxon>
        <taxon>Brevibacterium</taxon>
    </lineage>
</organism>
<feature type="transmembrane region" description="Helical" evidence="18">
    <location>
        <begin position="37"/>
        <end position="59"/>
    </location>
</feature>
<evidence type="ECO:0000256" key="2">
    <source>
        <dbReference type="ARBA" id="ARBA00010527"/>
    </source>
</evidence>
<evidence type="ECO:0000256" key="10">
    <source>
        <dbReference type="ARBA" id="ARBA00023186"/>
    </source>
</evidence>
<keyword evidence="6 16" id="KW-0812">Transmembrane</keyword>
<evidence type="ECO:0000313" key="21">
    <source>
        <dbReference type="Proteomes" id="UP000234462"/>
    </source>
</evidence>
<reference evidence="21" key="1">
    <citation type="submission" date="2017-03" db="EMBL/GenBank/DDBJ databases">
        <authorList>
            <person name="Monnet C."/>
        </authorList>
    </citation>
    <scope>NUCLEOTIDE SEQUENCE [LARGE SCALE GENOMIC DNA]</scope>
    <source>
        <strain evidence="21">SJ5-8</strain>
    </source>
</reference>
<protein>
    <recommendedName>
        <fullName evidence="3">Membrane protein insertase YidC</fullName>
    </recommendedName>
    <alternativeName>
        <fullName evidence="15">Foldase YidC</fullName>
    </alternativeName>
    <alternativeName>
        <fullName evidence="14">Membrane integrase YidC</fullName>
    </alternativeName>
    <alternativeName>
        <fullName evidence="13">Membrane protein YidC</fullName>
    </alternativeName>
</protein>
<dbReference type="OrthoDB" id="9780552at2"/>
<evidence type="ECO:0000256" key="5">
    <source>
        <dbReference type="ARBA" id="ARBA00022475"/>
    </source>
</evidence>
<dbReference type="GO" id="GO:0005886">
    <property type="term" value="C:plasma membrane"/>
    <property type="evidence" value="ECO:0007669"/>
    <property type="project" value="UniProtKB-SubCell"/>
</dbReference>
<dbReference type="GO" id="GO:0032977">
    <property type="term" value="F:membrane insertase activity"/>
    <property type="evidence" value="ECO:0007669"/>
    <property type="project" value="InterPro"/>
</dbReference>
<gene>
    <name evidence="20" type="ORF">BJEO58_01524</name>
</gene>
<keyword evidence="5" id="KW-1003">Cell membrane</keyword>
<evidence type="ECO:0000256" key="3">
    <source>
        <dbReference type="ARBA" id="ARBA00015325"/>
    </source>
</evidence>
<evidence type="ECO:0000256" key="14">
    <source>
        <dbReference type="ARBA" id="ARBA00033245"/>
    </source>
</evidence>
<accession>A0A2H1L597</accession>
<evidence type="ECO:0000256" key="11">
    <source>
        <dbReference type="ARBA" id="ARBA00025034"/>
    </source>
</evidence>
<dbReference type="InterPro" id="IPR028055">
    <property type="entry name" value="YidC/Oxa/ALB_C"/>
</dbReference>
<evidence type="ECO:0000256" key="13">
    <source>
        <dbReference type="ARBA" id="ARBA00031538"/>
    </source>
</evidence>
<keyword evidence="9 18" id="KW-0472">Membrane</keyword>
<sequence length="325" mass="36816">MAFFDTLLYPLQWVVAWILALFHELLTFLGLNPASGFTWVLSIAGLTLVVRGALVPLFVRQIKSQRKMQMIQPDLQRLQKKYKGKKDQFSRQAMVEEQQALFKKHGTSPFASCLPLLVQMPIFLSLFRVINNVPQMATGDIDPVGGMTVELAEQMDQAIVLGIELSSSFLTGDWWVKAVTAVLIVIMAGTQFWTQRQMMTKNMSDAAMDNPFMQQQKMMLYLMPVVFGIGGIYFPLGVLIYWLVSNTWTMVQQMFVIRSMPAPGSQAERDLMERRARKGKPALPGAEPIEMKPEPEADDTSQGKTSGQRPQPVNAKRKKKKRKKR</sequence>
<evidence type="ECO:0000259" key="19">
    <source>
        <dbReference type="Pfam" id="PF02096"/>
    </source>
</evidence>
<comment type="subcellular location">
    <subcellularLocation>
        <location evidence="1">Cell membrane</location>
        <topology evidence="1">Multi-pass membrane protein</topology>
    </subcellularLocation>
    <subcellularLocation>
        <location evidence="16">Membrane</location>
        <topology evidence="16">Multi-pass membrane protein</topology>
    </subcellularLocation>
</comment>
<feature type="domain" description="Membrane insertase YidC/Oxa/ALB C-terminal" evidence="19">
    <location>
        <begin position="39"/>
        <end position="257"/>
    </location>
</feature>
<dbReference type="InterPro" id="IPR047196">
    <property type="entry name" value="YidC_ALB_C"/>
</dbReference>
<comment type="subunit">
    <text evidence="12">Interacts with the Sec translocase complex via SecD. Specifically interacts with transmembrane segments of nascent integral membrane proteins during membrane integration.</text>
</comment>
<feature type="transmembrane region" description="Helical" evidence="18">
    <location>
        <begin position="220"/>
        <end position="244"/>
    </location>
</feature>
<dbReference type="GO" id="GO:0051205">
    <property type="term" value="P:protein insertion into membrane"/>
    <property type="evidence" value="ECO:0007669"/>
    <property type="project" value="TreeGrafter"/>
</dbReference>
<dbReference type="PANTHER" id="PTHR12428:SF65">
    <property type="entry name" value="CYTOCHROME C OXIDASE ASSEMBLY PROTEIN COX18, MITOCHONDRIAL"/>
    <property type="match status" value="1"/>
</dbReference>
<feature type="region of interest" description="Disordered" evidence="17">
    <location>
        <begin position="266"/>
        <end position="325"/>
    </location>
</feature>
<dbReference type="InterPro" id="IPR001708">
    <property type="entry name" value="YidC/ALB3/OXA1/COX18"/>
</dbReference>
<evidence type="ECO:0000256" key="12">
    <source>
        <dbReference type="ARBA" id="ARBA00026028"/>
    </source>
</evidence>
<evidence type="ECO:0000256" key="8">
    <source>
        <dbReference type="ARBA" id="ARBA00022989"/>
    </source>
</evidence>
<evidence type="ECO:0000256" key="9">
    <source>
        <dbReference type="ARBA" id="ARBA00023136"/>
    </source>
</evidence>
<dbReference type="NCBIfam" id="NF002350">
    <property type="entry name" value="PRK01315.1"/>
    <property type="match status" value="1"/>
</dbReference>
<dbReference type="AlphaFoldDB" id="A0A2H1L597"/>
<evidence type="ECO:0000256" key="4">
    <source>
        <dbReference type="ARBA" id="ARBA00022448"/>
    </source>
</evidence>
<evidence type="ECO:0000256" key="7">
    <source>
        <dbReference type="ARBA" id="ARBA00022927"/>
    </source>
</evidence>
<feature type="compositionally biased region" description="Polar residues" evidence="17">
    <location>
        <begin position="300"/>
        <end position="311"/>
    </location>
</feature>
<evidence type="ECO:0000256" key="6">
    <source>
        <dbReference type="ARBA" id="ARBA00022692"/>
    </source>
</evidence>
<keyword evidence="21" id="KW-1185">Reference proteome</keyword>
<dbReference type="GO" id="GO:0015031">
    <property type="term" value="P:protein transport"/>
    <property type="evidence" value="ECO:0007669"/>
    <property type="project" value="UniProtKB-KW"/>
</dbReference>
<keyword evidence="4" id="KW-0813">Transport</keyword>
<dbReference type="RefSeq" id="WP_101588883.1">
    <property type="nucleotide sequence ID" value="NZ_FXZM01000006.1"/>
</dbReference>
<keyword evidence="10" id="KW-0143">Chaperone</keyword>
<feature type="transmembrane region" description="Helical" evidence="18">
    <location>
        <begin position="174"/>
        <end position="194"/>
    </location>
</feature>
<dbReference type="NCBIfam" id="TIGR03592">
    <property type="entry name" value="yidC_oxa1_cterm"/>
    <property type="match status" value="1"/>
</dbReference>
<evidence type="ECO:0000256" key="1">
    <source>
        <dbReference type="ARBA" id="ARBA00004651"/>
    </source>
</evidence>
<dbReference type="CDD" id="cd20070">
    <property type="entry name" value="5TM_YidC_Alb3"/>
    <property type="match status" value="1"/>
</dbReference>
<name>A0A2H1L597_9MICO</name>
<evidence type="ECO:0000256" key="18">
    <source>
        <dbReference type="SAM" id="Phobius"/>
    </source>
</evidence>
<evidence type="ECO:0000313" key="20">
    <source>
        <dbReference type="EMBL" id="SMY11930.1"/>
    </source>
</evidence>
<keyword evidence="7" id="KW-0653">Protein transport</keyword>
<evidence type="ECO:0000256" key="15">
    <source>
        <dbReference type="ARBA" id="ARBA00033342"/>
    </source>
</evidence>
<comment type="similarity">
    <text evidence="2">Belongs to the OXA1/ALB3/YidC family. Type 1 subfamily.</text>
</comment>
<proteinExistence type="inferred from homology"/>
<keyword evidence="8 18" id="KW-1133">Transmembrane helix</keyword>
<dbReference type="Pfam" id="PF02096">
    <property type="entry name" value="60KD_IMP"/>
    <property type="match status" value="1"/>
</dbReference>
<dbReference type="Proteomes" id="UP000234462">
    <property type="component" value="Unassembled WGS sequence"/>
</dbReference>
<evidence type="ECO:0000256" key="17">
    <source>
        <dbReference type="SAM" id="MobiDB-lite"/>
    </source>
</evidence>
<dbReference type="PANTHER" id="PTHR12428">
    <property type="entry name" value="OXA1"/>
    <property type="match status" value="1"/>
</dbReference>
<dbReference type="EMBL" id="FXZM01000006">
    <property type="protein sequence ID" value="SMY11930.1"/>
    <property type="molecule type" value="Genomic_DNA"/>
</dbReference>
<feature type="transmembrane region" description="Helical" evidence="18">
    <location>
        <begin position="7"/>
        <end position="31"/>
    </location>
</feature>